<dbReference type="Gene3D" id="3.30.40.10">
    <property type="entry name" value="Zinc/RING finger domain, C3HC4 (zinc finger)"/>
    <property type="match status" value="1"/>
</dbReference>
<dbReference type="InterPro" id="IPR017907">
    <property type="entry name" value="Znf_RING_CS"/>
</dbReference>
<dbReference type="Proteomes" id="UP001157974">
    <property type="component" value="Unassembled WGS sequence"/>
</dbReference>
<dbReference type="GO" id="GO:0061630">
    <property type="term" value="F:ubiquitin protein ligase activity"/>
    <property type="evidence" value="ECO:0007669"/>
    <property type="project" value="TreeGrafter"/>
</dbReference>
<evidence type="ECO:0000256" key="3">
    <source>
        <dbReference type="ARBA" id="ARBA00022833"/>
    </source>
</evidence>
<evidence type="ECO:0000259" key="5">
    <source>
        <dbReference type="PROSITE" id="PS50089"/>
    </source>
</evidence>
<dbReference type="Pfam" id="PF13920">
    <property type="entry name" value="zf-C3HC4_3"/>
    <property type="match status" value="1"/>
</dbReference>
<evidence type="ECO:0000313" key="7">
    <source>
        <dbReference type="Proteomes" id="UP001157974"/>
    </source>
</evidence>
<evidence type="ECO:0000256" key="1">
    <source>
        <dbReference type="ARBA" id="ARBA00022723"/>
    </source>
</evidence>
<evidence type="ECO:0000256" key="2">
    <source>
        <dbReference type="ARBA" id="ARBA00022771"/>
    </source>
</evidence>
<dbReference type="InterPro" id="IPR013083">
    <property type="entry name" value="Znf_RING/FYVE/PHD"/>
</dbReference>
<dbReference type="SMART" id="SM00184">
    <property type="entry name" value="RING"/>
    <property type="match status" value="1"/>
</dbReference>
<dbReference type="PROSITE" id="PS00518">
    <property type="entry name" value="ZF_RING_1"/>
    <property type="match status" value="1"/>
</dbReference>
<dbReference type="GO" id="GO:0008270">
    <property type="term" value="F:zinc ion binding"/>
    <property type="evidence" value="ECO:0007669"/>
    <property type="project" value="UniProtKB-KW"/>
</dbReference>
<keyword evidence="3" id="KW-0862">Zinc</keyword>
<sequence>MALVLAAAGFMTVGHVYRSLNERNGQRRRAVGPCAEDLGLTCSVCLEDLCLPKVLPCGHSLCLGCVVGLLSARNMLDKCPVCRKRISKRVDQLPYNYALINCIEKLLELGNPTVVEQYRDREKHCKYQMEKYKQQRTTRKLKPIKWVRLSLLVAAELGGLVFTLREAINAPSGRPRDKAADPQY</sequence>
<organism evidence="6 7">
    <name type="scientific">Rhodosorus marinus</name>
    <dbReference type="NCBI Taxonomy" id="101924"/>
    <lineage>
        <taxon>Eukaryota</taxon>
        <taxon>Rhodophyta</taxon>
        <taxon>Stylonematophyceae</taxon>
        <taxon>Stylonematales</taxon>
        <taxon>Stylonemataceae</taxon>
        <taxon>Rhodosorus</taxon>
    </lineage>
</organism>
<dbReference type="PROSITE" id="PS50089">
    <property type="entry name" value="ZF_RING_2"/>
    <property type="match status" value="1"/>
</dbReference>
<dbReference type="InterPro" id="IPR001841">
    <property type="entry name" value="Znf_RING"/>
</dbReference>
<dbReference type="PANTHER" id="PTHR22791">
    <property type="entry name" value="RING-TYPE DOMAIN-CONTAINING PROTEIN"/>
    <property type="match status" value="1"/>
</dbReference>
<keyword evidence="2 4" id="KW-0863">Zinc-finger</keyword>
<feature type="domain" description="RING-type" evidence="5">
    <location>
        <begin position="42"/>
        <end position="83"/>
    </location>
</feature>
<reference evidence="6 7" key="1">
    <citation type="journal article" date="2023" name="Nat. Commun.">
        <title>Origin of minicircular mitochondrial genomes in red algae.</title>
        <authorList>
            <person name="Lee Y."/>
            <person name="Cho C.H."/>
            <person name="Lee Y.M."/>
            <person name="Park S.I."/>
            <person name="Yang J.H."/>
            <person name="West J.A."/>
            <person name="Bhattacharya D."/>
            <person name="Yoon H.S."/>
        </authorList>
    </citation>
    <scope>NUCLEOTIDE SEQUENCE [LARGE SCALE GENOMIC DNA]</scope>
    <source>
        <strain evidence="6 7">CCMP1338</strain>
        <tissue evidence="6">Whole cell</tissue>
    </source>
</reference>
<evidence type="ECO:0000256" key="4">
    <source>
        <dbReference type="PROSITE-ProRule" id="PRU00175"/>
    </source>
</evidence>
<proteinExistence type="predicted"/>
<gene>
    <name evidence="6" type="ORF">NDN08_002840</name>
</gene>
<accession>A0AAV8UYC2</accession>
<protein>
    <recommendedName>
        <fullName evidence="5">RING-type domain-containing protein</fullName>
    </recommendedName>
</protein>
<evidence type="ECO:0000313" key="6">
    <source>
        <dbReference type="EMBL" id="KAJ8906347.1"/>
    </source>
</evidence>
<dbReference type="EMBL" id="JAMWBK010000003">
    <property type="protein sequence ID" value="KAJ8906347.1"/>
    <property type="molecule type" value="Genomic_DNA"/>
</dbReference>
<dbReference type="AlphaFoldDB" id="A0AAV8UYC2"/>
<name>A0AAV8UYC2_9RHOD</name>
<dbReference type="GO" id="GO:0016567">
    <property type="term" value="P:protein ubiquitination"/>
    <property type="evidence" value="ECO:0007669"/>
    <property type="project" value="TreeGrafter"/>
</dbReference>
<keyword evidence="7" id="KW-1185">Reference proteome</keyword>
<comment type="caution">
    <text evidence="6">The sequence shown here is derived from an EMBL/GenBank/DDBJ whole genome shotgun (WGS) entry which is preliminary data.</text>
</comment>
<keyword evidence="1" id="KW-0479">Metal-binding</keyword>
<dbReference type="SUPFAM" id="SSF57850">
    <property type="entry name" value="RING/U-box"/>
    <property type="match status" value="1"/>
</dbReference>
<dbReference type="InterPro" id="IPR051435">
    <property type="entry name" value="RING_finger_E3_ubiq-ligases"/>
</dbReference>
<dbReference type="PANTHER" id="PTHR22791:SF34">
    <property type="entry name" value="RING-TYPE DOMAIN-CONTAINING PROTEIN"/>
    <property type="match status" value="1"/>
</dbReference>